<comment type="caution">
    <text evidence="1">The sequence shown here is derived from an EMBL/GenBank/DDBJ whole genome shotgun (WGS) entry which is preliminary data.</text>
</comment>
<dbReference type="AlphaFoldDB" id="A0A3M7PV52"/>
<sequence length="104" mass="12404">MNDIFPKKNDILKNLCKNKMQKFGMVFVLVFVKKKQYFLNCVVTNEKRLNSLYQINLEFHKTPNANFYMRFREEKEEINSTLQGFFLSVIIQKLTLVAIYGIKI</sequence>
<accession>A0A3M7PV52</accession>
<protein>
    <submittedName>
        <fullName evidence="1">Uncharacterized protein</fullName>
    </submittedName>
</protein>
<gene>
    <name evidence="1" type="ORF">BpHYR1_018638</name>
</gene>
<evidence type="ECO:0000313" key="1">
    <source>
        <dbReference type="EMBL" id="RNA02819.1"/>
    </source>
</evidence>
<name>A0A3M7PV52_BRAPC</name>
<proteinExistence type="predicted"/>
<dbReference type="Proteomes" id="UP000276133">
    <property type="component" value="Unassembled WGS sequence"/>
</dbReference>
<organism evidence="1 2">
    <name type="scientific">Brachionus plicatilis</name>
    <name type="common">Marine rotifer</name>
    <name type="synonym">Brachionus muelleri</name>
    <dbReference type="NCBI Taxonomy" id="10195"/>
    <lineage>
        <taxon>Eukaryota</taxon>
        <taxon>Metazoa</taxon>
        <taxon>Spiralia</taxon>
        <taxon>Gnathifera</taxon>
        <taxon>Rotifera</taxon>
        <taxon>Eurotatoria</taxon>
        <taxon>Monogononta</taxon>
        <taxon>Pseudotrocha</taxon>
        <taxon>Ploima</taxon>
        <taxon>Brachionidae</taxon>
        <taxon>Brachionus</taxon>
    </lineage>
</organism>
<reference evidence="1 2" key="1">
    <citation type="journal article" date="2018" name="Sci. Rep.">
        <title>Genomic signatures of local adaptation to the degree of environmental predictability in rotifers.</title>
        <authorList>
            <person name="Franch-Gras L."/>
            <person name="Hahn C."/>
            <person name="Garcia-Roger E.M."/>
            <person name="Carmona M.J."/>
            <person name="Serra M."/>
            <person name="Gomez A."/>
        </authorList>
    </citation>
    <scope>NUCLEOTIDE SEQUENCE [LARGE SCALE GENOMIC DNA]</scope>
    <source>
        <strain evidence="1">HYR1</strain>
    </source>
</reference>
<keyword evidence="2" id="KW-1185">Reference proteome</keyword>
<dbReference type="EMBL" id="REGN01008747">
    <property type="protein sequence ID" value="RNA02819.1"/>
    <property type="molecule type" value="Genomic_DNA"/>
</dbReference>
<evidence type="ECO:0000313" key="2">
    <source>
        <dbReference type="Proteomes" id="UP000276133"/>
    </source>
</evidence>